<protein>
    <recommendedName>
        <fullName evidence="7">Tetraspanin</fullName>
    </recommendedName>
</protein>
<reference evidence="8" key="1">
    <citation type="submission" date="2020-08" db="EMBL/GenBank/DDBJ databases">
        <title>Genome sequencing and assembly of the red palm weevil Rhynchophorus ferrugineus.</title>
        <authorList>
            <person name="Dias G.B."/>
            <person name="Bergman C.M."/>
            <person name="Manee M."/>
        </authorList>
    </citation>
    <scope>NUCLEOTIDE SEQUENCE</scope>
    <source>
        <strain evidence="8">AA-2017</strain>
        <tissue evidence="8">Whole larva</tissue>
    </source>
</reference>
<keyword evidence="4 7" id="KW-1133">Transmembrane helix</keyword>
<dbReference type="Pfam" id="PF00335">
    <property type="entry name" value="Tetraspanin"/>
    <property type="match status" value="1"/>
</dbReference>
<keyword evidence="5 7" id="KW-0472">Membrane</keyword>
<comment type="similarity">
    <text evidence="2 7">Belongs to the tetraspanin (TM4SF) family.</text>
</comment>
<evidence type="ECO:0000256" key="7">
    <source>
        <dbReference type="RuleBase" id="RU361218"/>
    </source>
</evidence>
<gene>
    <name evidence="8" type="ORF">GWI33_018285</name>
</gene>
<dbReference type="InterPro" id="IPR000301">
    <property type="entry name" value="Tetraspanin_animals"/>
</dbReference>
<evidence type="ECO:0000256" key="5">
    <source>
        <dbReference type="ARBA" id="ARBA00023136"/>
    </source>
</evidence>
<dbReference type="InterPro" id="IPR008952">
    <property type="entry name" value="Tetraspanin_EC2_sf"/>
</dbReference>
<keyword evidence="3 7" id="KW-0812">Transmembrane</keyword>
<dbReference type="PIRSF" id="PIRSF002419">
    <property type="entry name" value="Tetraspanin"/>
    <property type="match status" value="1"/>
</dbReference>
<keyword evidence="6" id="KW-1015">Disulfide bond</keyword>
<evidence type="ECO:0000256" key="4">
    <source>
        <dbReference type="ARBA" id="ARBA00022989"/>
    </source>
</evidence>
<feature type="transmembrane region" description="Helical" evidence="7">
    <location>
        <begin position="7"/>
        <end position="33"/>
    </location>
</feature>
<feature type="disulfide bond" evidence="6">
    <location>
        <begin position="152"/>
        <end position="167"/>
    </location>
</feature>
<evidence type="ECO:0000256" key="6">
    <source>
        <dbReference type="PIRSR" id="PIRSR002419-1"/>
    </source>
</evidence>
<comment type="subcellular location">
    <subcellularLocation>
        <location evidence="1 7">Membrane</location>
        <topology evidence="1 7">Multi-pass membrane protein</topology>
    </subcellularLocation>
</comment>
<feature type="transmembrane region" description="Helical" evidence="7">
    <location>
        <begin position="189"/>
        <end position="211"/>
    </location>
</feature>
<sequence length="225" mass="24402">MGCSEGLARLLVFIVNFAFFLVGVALLVIGALNYGNYSIIDDIIPSEYNAVKYVSISAIVVGSIIVFISFLGCCGALRSSTCMLTTYGAILFVIFLAQVGLGIYALLTIKDKADFTNQVNKLLEKLMDDCKQNNKNDRCKVVEDIQNTFQCCGFKSPNEWTSSSPQCPSGVTQGCSTVLNEWLEKSTRLLGIVAIAVSAVEVIAAILALCLSNCIRSSTRQNVYM</sequence>
<dbReference type="PANTHER" id="PTHR19282:SF521">
    <property type="entry name" value="IP01817P-RELATED"/>
    <property type="match status" value="1"/>
</dbReference>
<feature type="transmembrane region" description="Helical" evidence="7">
    <location>
        <begin position="53"/>
        <end position="77"/>
    </location>
</feature>
<proteinExistence type="inferred from homology"/>
<comment type="caution">
    <text evidence="8">The sequence shown here is derived from an EMBL/GenBank/DDBJ whole genome shotgun (WGS) entry which is preliminary data.</text>
</comment>
<dbReference type="PANTHER" id="PTHR19282">
    <property type="entry name" value="TETRASPANIN"/>
    <property type="match status" value="1"/>
</dbReference>
<dbReference type="SUPFAM" id="SSF48652">
    <property type="entry name" value="Tetraspanin"/>
    <property type="match status" value="1"/>
</dbReference>
<dbReference type="OrthoDB" id="71600at2759"/>
<evidence type="ECO:0000256" key="3">
    <source>
        <dbReference type="ARBA" id="ARBA00022692"/>
    </source>
</evidence>
<dbReference type="GO" id="GO:0005886">
    <property type="term" value="C:plasma membrane"/>
    <property type="evidence" value="ECO:0007669"/>
    <property type="project" value="TreeGrafter"/>
</dbReference>
<dbReference type="PRINTS" id="PR00259">
    <property type="entry name" value="TMFOUR"/>
</dbReference>
<feature type="transmembrane region" description="Helical" evidence="7">
    <location>
        <begin position="84"/>
        <end position="107"/>
    </location>
</feature>
<keyword evidence="9" id="KW-1185">Reference proteome</keyword>
<accession>A0A834HU23</accession>
<dbReference type="InterPro" id="IPR018499">
    <property type="entry name" value="Tetraspanin/Peripherin"/>
</dbReference>
<evidence type="ECO:0000313" key="9">
    <source>
        <dbReference type="Proteomes" id="UP000625711"/>
    </source>
</evidence>
<evidence type="ECO:0000256" key="1">
    <source>
        <dbReference type="ARBA" id="ARBA00004141"/>
    </source>
</evidence>
<organism evidence="8 9">
    <name type="scientific">Rhynchophorus ferrugineus</name>
    <name type="common">Red palm weevil</name>
    <name type="synonym">Curculio ferrugineus</name>
    <dbReference type="NCBI Taxonomy" id="354439"/>
    <lineage>
        <taxon>Eukaryota</taxon>
        <taxon>Metazoa</taxon>
        <taxon>Ecdysozoa</taxon>
        <taxon>Arthropoda</taxon>
        <taxon>Hexapoda</taxon>
        <taxon>Insecta</taxon>
        <taxon>Pterygota</taxon>
        <taxon>Neoptera</taxon>
        <taxon>Endopterygota</taxon>
        <taxon>Coleoptera</taxon>
        <taxon>Polyphaga</taxon>
        <taxon>Cucujiformia</taxon>
        <taxon>Curculionidae</taxon>
        <taxon>Dryophthorinae</taxon>
        <taxon>Rhynchophorus</taxon>
    </lineage>
</organism>
<evidence type="ECO:0000313" key="8">
    <source>
        <dbReference type="EMBL" id="KAF7268595.1"/>
    </source>
</evidence>
<dbReference type="AlphaFoldDB" id="A0A834HU23"/>
<dbReference type="Proteomes" id="UP000625711">
    <property type="component" value="Unassembled WGS sequence"/>
</dbReference>
<name>A0A834HU23_RHYFE</name>
<dbReference type="Gene3D" id="1.10.1450.10">
    <property type="entry name" value="Tetraspanin"/>
    <property type="match status" value="1"/>
</dbReference>
<evidence type="ECO:0000256" key="2">
    <source>
        <dbReference type="ARBA" id="ARBA00006840"/>
    </source>
</evidence>
<dbReference type="EMBL" id="JAACXV010014318">
    <property type="protein sequence ID" value="KAF7268595.1"/>
    <property type="molecule type" value="Genomic_DNA"/>
</dbReference>